<proteinExistence type="predicted"/>
<comment type="caution">
    <text evidence="1">The sequence shown here is derived from an EMBL/GenBank/DDBJ whole genome shotgun (WGS) entry which is preliminary data.</text>
</comment>
<evidence type="ECO:0000313" key="1">
    <source>
        <dbReference type="EMBL" id="KAG2259804.1"/>
    </source>
</evidence>
<dbReference type="Proteomes" id="UP000886595">
    <property type="component" value="Unassembled WGS sequence"/>
</dbReference>
<reference evidence="1 2" key="1">
    <citation type="submission" date="2020-02" db="EMBL/GenBank/DDBJ databases">
        <authorList>
            <person name="Ma Q."/>
            <person name="Huang Y."/>
            <person name="Song X."/>
            <person name="Pei D."/>
        </authorList>
    </citation>
    <scope>NUCLEOTIDE SEQUENCE [LARGE SCALE GENOMIC DNA]</scope>
    <source>
        <strain evidence="1">Sxm20200214</strain>
        <tissue evidence="1">Leaf</tissue>
    </source>
</reference>
<dbReference type="AlphaFoldDB" id="A0A8X7PWQ5"/>
<accession>A0A8X7PWQ5</accession>
<sequence>MLKSQNHTMLFQAQSLGIGWSREPQNCSDHFAPLTFQTVEVVEVEVEMVEEDAQKQLQFGHVSLGRVALEVGSHSRLVEIGGWGQEEPSS</sequence>
<dbReference type="EMBL" id="JAAMPC010000015">
    <property type="protein sequence ID" value="KAG2259804.1"/>
    <property type="molecule type" value="Genomic_DNA"/>
</dbReference>
<name>A0A8X7PWQ5_BRACI</name>
<keyword evidence="2" id="KW-1185">Reference proteome</keyword>
<evidence type="ECO:0000313" key="2">
    <source>
        <dbReference type="Proteomes" id="UP000886595"/>
    </source>
</evidence>
<gene>
    <name evidence="1" type="ORF">Bca52824_079098</name>
</gene>
<protein>
    <submittedName>
        <fullName evidence="1">Uncharacterized protein</fullName>
    </submittedName>
</protein>
<organism evidence="1 2">
    <name type="scientific">Brassica carinata</name>
    <name type="common">Ethiopian mustard</name>
    <name type="synonym">Abyssinian cabbage</name>
    <dbReference type="NCBI Taxonomy" id="52824"/>
    <lineage>
        <taxon>Eukaryota</taxon>
        <taxon>Viridiplantae</taxon>
        <taxon>Streptophyta</taxon>
        <taxon>Embryophyta</taxon>
        <taxon>Tracheophyta</taxon>
        <taxon>Spermatophyta</taxon>
        <taxon>Magnoliopsida</taxon>
        <taxon>eudicotyledons</taxon>
        <taxon>Gunneridae</taxon>
        <taxon>Pentapetalae</taxon>
        <taxon>rosids</taxon>
        <taxon>malvids</taxon>
        <taxon>Brassicales</taxon>
        <taxon>Brassicaceae</taxon>
        <taxon>Brassiceae</taxon>
        <taxon>Brassica</taxon>
    </lineage>
</organism>